<dbReference type="AlphaFoldDB" id="A0A6P9DT21"/>
<dbReference type="PANTHER" id="PTHR23187:SF3">
    <property type="entry name" value="SUMO-INTERACTING MOTIF-CONTAINING PROTEIN 1"/>
    <property type="match status" value="1"/>
</dbReference>
<dbReference type="CTD" id="375484"/>
<dbReference type="GeneID" id="117680271"/>
<dbReference type="OMA" id="MENCSCL"/>
<dbReference type="InParanoid" id="A0A6P9DT21"/>
<evidence type="ECO:0000256" key="1">
    <source>
        <dbReference type="SAM" id="MobiDB-lite"/>
    </source>
</evidence>
<proteinExistence type="predicted"/>
<reference evidence="3" key="1">
    <citation type="submission" date="2025-08" db="UniProtKB">
        <authorList>
            <consortium name="RefSeq"/>
        </authorList>
    </citation>
    <scope>IDENTIFICATION</scope>
    <source>
        <tissue evidence="3">Blood</tissue>
    </source>
</reference>
<dbReference type="InterPro" id="IPR052119">
    <property type="entry name" value="ElonginBC-PRC2_ViralRestrict"/>
</dbReference>
<feature type="region of interest" description="Disordered" evidence="1">
    <location>
        <begin position="184"/>
        <end position="223"/>
    </location>
</feature>
<dbReference type="KEGG" id="pgut:117680271"/>
<dbReference type="GO" id="GO:0032184">
    <property type="term" value="F:SUMO polymer binding"/>
    <property type="evidence" value="ECO:0007669"/>
    <property type="project" value="TreeGrafter"/>
</dbReference>
<protein>
    <submittedName>
        <fullName evidence="3">SUMO-interacting motif-containing protein 1 isoform X1</fullName>
    </submittedName>
</protein>
<feature type="compositionally biased region" description="Polar residues" evidence="1">
    <location>
        <begin position="184"/>
        <end position="193"/>
    </location>
</feature>
<dbReference type="Proteomes" id="UP001652622">
    <property type="component" value="Unplaced"/>
</dbReference>
<feature type="region of interest" description="Disordered" evidence="1">
    <location>
        <begin position="1"/>
        <end position="24"/>
    </location>
</feature>
<gene>
    <name evidence="3" type="primary">SIMC1</name>
</gene>
<evidence type="ECO:0000313" key="3">
    <source>
        <dbReference type="RefSeq" id="XP_034298824.1"/>
    </source>
</evidence>
<organism evidence="2 3">
    <name type="scientific">Pantherophis guttatus</name>
    <name type="common">Corn snake</name>
    <name type="synonym">Elaphe guttata</name>
    <dbReference type="NCBI Taxonomy" id="94885"/>
    <lineage>
        <taxon>Eukaryota</taxon>
        <taxon>Metazoa</taxon>
        <taxon>Chordata</taxon>
        <taxon>Craniata</taxon>
        <taxon>Vertebrata</taxon>
        <taxon>Euteleostomi</taxon>
        <taxon>Lepidosauria</taxon>
        <taxon>Squamata</taxon>
        <taxon>Bifurcata</taxon>
        <taxon>Unidentata</taxon>
        <taxon>Episquamata</taxon>
        <taxon>Toxicofera</taxon>
        <taxon>Serpentes</taxon>
        <taxon>Colubroidea</taxon>
        <taxon>Colubridae</taxon>
        <taxon>Colubrinae</taxon>
        <taxon>Pantherophis</taxon>
    </lineage>
</organism>
<dbReference type="RefSeq" id="XP_034298824.1">
    <property type="nucleotide sequence ID" value="XM_034442933.2"/>
</dbReference>
<keyword evidence="2" id="KW-1185">Reference proteome</keyword>
<dbReference type="PANTHER" id="PTHR23187">
    <property type="entry name" value="FLJ44216 PROTEIN-RELATED"/>
    <property type="match status" value="1"/>
</dbReference>
<evidence type="ECO:0000313" key="2">
    <source>
        <dbReference type="Proteomes" id="UP001652622"/>
    </source>
</evidence>
<accession>A0A6P9DT21</accession>
<sequence>MDEGALLPREAHSGEEDSANPSRLRRGRLVQRRKWKRGQLNGSFSQPLEIIDLTEEDIVVRTTACNDLEIIDLTEPEEVMINSLQNHSCFAWDLKPSTSVCPEPICSSNVLTVVDAESKCTVPVAMWVQDRERSSPKVGVGKLDYLPSNSFFCHSNYSEESEGSSHTTYNSDLGSLGSPQLESDIFSFSSGNDGTERPTPLDSVEPPQACSSEKKPNLQFYPRHQRPSPSLCYSSLNTARSVAEADQPLHQANKPRHAMESNVQEQSKRTDIKVWLKTLQYCHGIPVHHPLLQNVVEKESRKDKRLKTQPIPFRRLNMVSSTIEENFFQGTLDFLMDYVSSKYYPPKDVTTYVVRQILLSPEHQEGQQEIQKDAYMLLMKIQALHPATADTVVWDWQLLCEVMEMQEEMIPGRILFLQYVIQTLEDDFQKMIRTGFLHRSIAKAVLSCDKCFGNIKEVIEWLIAAVTGARISQHRKFLQETKNVLIGKSRGQSCNSTPELSLNETMQKEDASVQFQVQKEAALLQRMLSIAVEVDKSPNCNATKIADMVFSSLLNIPKRGQRDIFLSTMDCHLLRCKVLELIFQHSCSIPTKQPLSLTKILYFLNHVSLLLTYQDREKLWQRWDEILHQMNLLLLSYRTIILGHLRNSVYERINLIIKAAKPKLQSNDYIEKRDIKRSIHSIQKKLCQILEGPLPSPIKEKIELLQELLSTAMDI</sequence>
<name>A0A6P9DT21_PANGU</name>